<feature type="domain" description="Nitroreductase" evidence="1">
    <location>
        <begin position="66"/>
        <end position="177"/>
    </location>
</feature>
<dbReference type="InterPro" id="IPR000415">
    <property type="entry name" value="Nitroreductase-like"/>
</dbReference>
<evidence type="ECO:0000259" key="1">
    <source>
        <dbReference type="Pfam" id="PF00881"/>
    </source>
</evidence>
<sequence>MSRAKAVTLDRKEQAMHGPGRKFYELTKYPPAEKPSAAPVAPTPLEVVGLRAAAAESGGKLAELLATRRSRRKFSGGAVRVEDLSFLLWASDGVSAPDLPPGRRTAPSAGAKHPIATYLVVNHVEGLDSGVYRYNVADHALEMLRCGDFEETMVTVSGGQKWLRGASVVFVWTAFFARTT</sequence>
<dbReference type="PANTHER" id="PTHR43745">
    <property type="entry name" value="NITROREDUCTASE MJ1384-RELATED"/>
    <property type="match status" value="1"/>
</dbReference>
<dbReference type="AlphaFoldDB" id="X1KH60"/>
<proteinExistence type="predicted"/>
<name>X1KH60_9ZZZZ</name>
<dbReference type="InterPro" id="IPR029479">
    <property type="entry name" value="Nitroreductase"/>
</dbReference>
<evidence type="ECO:0000313" key="2">
    <source>
        <dbReference type="EMBL" id="GAH89464.1"/>
    </source>
</evidence>
<feature type="non-terminal residue" evidence="2">
    <location>
        <position position="180"/>
    </location>
</feature>
<gene>
    <name evidence="2" type="ORF">S03H2_58684</name>
</gene>
<dbReference type="InterPro" id="IPR052544">
    <property type="entry name" value="Bacteriocin_Proc_Enz"/>
</dbReference>
<protein>
    <recommendedName>
        <fullName evidence="1">Nitroreductase domain-containing protein</fullName>
    </recommendedName>
</protein>
<dbReference type="CDD" id="cd02142">
    <property type="entry name" value="McbC_SagB-like_oxidoreductase"/>
    <property type="match status" value="1"/>
</dbReference>
<organism evidence="2">
    <name type="scientific">marine sediment metagenome</name>
    <dbReference type="NCBI Taxonomy" id="412755"/>
    <lineage>
        <taxon>unclassified sequences</taxon>
        <taxon>metagenomes</taxon>
        <taxon>ecological metagenomes</taxon>
    </lineage>
</organism>
<dbReference type="SUPFAM" id="SSF55469">
    <property type="entry name" value="FMN-dependent nitroreductase-like"/>
    <property type="match status" value="1"/>
</dbReference>
<reference evidence="2" key="1">
    <citation type="journal article" date="2014" name="Front. Microbiol.">
        <title>High frequency of phylogenetically diverse reductive dehalogenase-homologous genes in deep subseafloor sedimentary metagenomes.</title>
        <authorList>
            <person name="Kawai M."/>
            <person name="Futagami T."/>
            <person name="Toyoda A."/>
            <person name="Takaki Y."/>
            <person name="Nishi S."/>
            <person name="Hori S."/>
            <person name="Arai W."/>
            <person name="Tsubouchi T."/>
            <person name="Morono Y."/>
            <person name="Uchiyama I."/>
            <person name="Ito T."/>
            <person name="Fujiyama A."/>
            <person name="Inagaki F."/>
            <person name="Takami H."/>
        </authorList>
    </citation>
    <scope>NUCLEOTIDE SEQUENCE</scope>
    <source>
        <strain evidence="2">Expedition CK06-06</strain>
    </source>
</reference>
<dbReference type="Pfam" id="PF00881">
    <property type="entry name" value="Nitroreductase"/>
    <property type="match status" value="1"/>
</dbReference>
<comment type="caution">
    <text evidence="2">The sequence shown here is derived from an EMBL/GenBank/DDBJ whole genome shotgun (WGS) entry which is preliminary data.</text>
</comment>
<dbReference type="PANTHER" id="PTHR43745:SF2">
    <property type="entry name" value="NITROREDUCTASE MJ1384-RELATED"/>
    <property type="match status" value="1"/>
</dbReference>
<dbReference type="Gene3D" id="3.40.109.10">
    <property type="entry name" value="NADH Oxidase"/>
    <property type="match status" value="1"/>
</dbReference>
<dbReference type="EMBL" id="BARU01037695">
    <property type="protein sequence ID" value="GAH89464.1"/>
    <property type="molecule type" value="Genomic_DNA"/>
</dbReference>
<dbReference type="GO" id="GO:0016491">
    <property type="term" value="F:oxidoreductase activity"/>
    <property type="evidence" value="ECO:0007669"/>
    <property type="project" value="InterPro"/>
</dbReference>
<accession>X1KH60</accession>